<accession>A0A136LVQ1</accession>
<feature type="compositionally biased region" description="Gly residues" evidence="1">
    <location>
        <begin position="1180"/>
        <end position="1199"/>
    </location>
</feature>
<feature type="region of interest" description="Disordered" evidence="1">
    <location>
        <begin position="1127"/>
        <end position="1211"/>
    </location>
</feature>
<feature type="compositionally biased region" description="Gly residues" evidence="1">
    <location>
        <begin position="1131"/>
        <end position="1158"/>
    </location>
</feature>
<dbReference type="EMBL" id="JYNZ01000007">
    <property type="protein sequence ID" value="KXK25728.1"/>
    <property type="molecule type" value="Genomic_DNA"/>
</dbReference>
<organism evidence="2 3">
    <name type="scientific">candidate division WS6 bacterium OLB20</name>
    <dbReference type="NCBI Taxonomy" id="1617426"/>
    <lineage>
        <taxon>Bacteria</taxon>
        <taxon>Candidatus Dojkabacteria</taxon>
    </lineage>
</organism>
<dbReference type="Proteomes" id="UP000070457">
    <property type="component" value="Unassembled WGS sequence"/>
</dbReference>
<name>A0A136LVQ1_9BACT</name>
<proteinExistence type="predicted"/>
<evidence type="ECO:0000313" key="3">
    <source>
        <dbReference type="Proteomes" id="UP000070457"/>
    </source>
</evidence>
<reference evidence="2 3" key="1">
    <citation type="submission" date="2015-02" db="EMBL/GenBank/DDBJ databases">
        <title>Improved understanding of the partial-nitritation anammox process through 23 genomes representing the majority of the microbial community.</title>
        <authorList>
            <person name="Speth D.R."/>
            <person name="In T Zandt M."/>
            <person name="Guerrero Cruz S."/>
            <person name="Jetten M.S."/>
            <person name="Dutilh B.E."/>
        </authorList>
    </citation>
    <scope>NUCLEOTIDE SEQUENCE [LARGE SCALE GENOMIC DNA]</scope>
    <source>
        <strain evidence="2">OLB20</strain>
    </source>
</reference>
<evidence type="ECO:0000256" key="1">
    <source>
        <dbReference type="SAM" id="MobiDB-lite"/>
    </source>
</evidence>
<dbReference type="AlphaFoldDB" id="A0A136LVQ1"/>
<comment type="caution">
    <text evidence="2">The sequence shown here is derived from an EMBL/GenBank/DDBJ whole genome shotgun (WGS) entry which is preliminary data.</text>
</comment>
<dbReference type="PANTHER" id="PTHR31513">
    <property type="entry name" value="EPHRIN TYPE-B RECEPTOR"/>
    <property type="match status" value="1"/>
</dbReference>
<gene>
    <name evidence="2" type="ORF">TR69_WS6001001534</name>
</gene>
<dbReference type="PANTHER" id="PTHR31513:SF2">
    <property type="entry name" value="MRAZ"/>
    <property type="match status" value="1"/>
</dbReference>
<sequence length="1211" mass="121032">MYVDQQNNTAGQYASLPPGDYQFERIELTRAGLLAQLGQSSVLTLVNSDSLVGDSSASDLLIYGTLVAPQTFTINGVEVDINGEINLGGDNTSADLILGNTVTGGIKLRANTWAHNQTNQYQFNAIHVASQGRLTLYSYQNGNTLYTDDWGLTLQAELLRVDAGGRVIGDGLGYPGSRGPGFVSGQGGSYGGQGFGAPTSAIYGSVYTPDALGSGSVFAGGGAIRLDITGPGEVGQLINNGSITANGSGGDSAAGSGGSIWINADTIGGTGSITANGGSTSNASRPGSGGRIAVYYRENGDAINNIPPANFDPSLGNISAAGGRGNFGGWWGGPGTIYIDQIGLSAPERGLLYVDQQNNSSGYSAGLPQGNYQFERVKLTRAGQLIVLGQASNLTITDSDGLTGDSSFPNLRIDGTFNAPNSITISGVDVDINGEMNFGINSDADLTVGGVERGGLTLRASTWAHDADTPYELGDLTVNSNGTLTLISHNNGDTNYTNDWGLTLLLKNMYIANGGVVTADSLGYSPDRGPGYVSGNAGSYGGQGGGAPLSSIYGDVYAPVHLGSGGDGFAGGGAIRLVIDDGNGGGDFVVNGSIRSSGAGGGADAGSGGSIYVTTHLLGGTGSISASGGSTSNASQPGGGGRIALYFSENGDTNRSIAEFDYNPLGGHISAVGGRGNFGSWWGGPGSIYIEQAGVHQSQGGLLYIDQQNNSNGHSSGLPEGEYTFAAINLTRAGRLSVIGQNSVVNIADSNGITGDASYPDLTIYGTLNGPDPLYINGYDLNVAGVLSLGDSTEDADIVIGDVLPGGMVLYGNTWSNNTGEYEFSDLRVASSGVLTLSGYNDGDTDYSDGDRGVTLRLDRMEVEAGGLVTASGLGYGADRGPGYATNGPGVYGGYASGGGNPYGDFRYPLHLGSGGGTASGGGAIRLIIDDGSSTGTLLNNGTIAANGSGTDGNALDPGAGGSILVEADIVGGSGSYTAIGGSGGNGGTAGSGGRIAVHTNFNGDSDNGIAPLDLVTFSRFNAAGGRGQYGSFWGGPGTVYVEVGSEYNEGYGDLYISNSSQYSNGGYADNLPAGISNFHNVYIGTNVHIRPAVDTNANRGSILQVEGDFTLSSGAVIDGVGRGFSSSTGPGTGAAGAGQSGGAGGAHGGNGGNGENDGGNPSPSGGTAYGSQREPVTLGSGGGPSGAGAAGGRGGGAVASGPEPGTYYQR</sequence>
<evidence type="ECO:0000313" key="2">
    <source>
        <dbReference type="EMBL" id="KXK25728.1"/>
    </source>
</evidence>
<protein>
    <submittedName>
        <fullName evidence="2">Uncharacterized protein</fullName>
    </submittedName>
</protein>
<dbReference type="PATRIC" id="fig|1617426.3.peg.1509"/>